<evidence type="ECO:0000313" key="2">
    <source>
        <dbReference type="Proteomes" id="UP000601435"/>
    </source>
</evidence>
<dbReference type="OrthoDB" id="408766at2759"/>
<protein>
    <submittedName>
        <fullName evidence="1">Uncharacterized protein</fullName>
    </submittedName>
</protein>
<dbReference type="Proteomes" id="UP000601435">
    <property type="component" value="Unassembled WGS sequence"/>
</dbReference>
<proteinExistence type="predicted"/>
<dbReference type="EMBL" id="CAJNJA010061306">
    <property type="protein sequence ID" value="CAE7873356.1"/>
    <property type="molecule type" value="Genomic_DNA"/>
</dbReference>
<gene>
    <name evidence="1" type="ORF">SNEC2469_LOCUS28332</name>
</gene>
<reference evidence="1" key="1">
    <citation type="submission" date="2021-02" db="EMBL/GenBank/DDBJ databases">
        <authorList>
            <person name="Dougan E. K."/>
            <person name="Rhodes N."/>
            <person name="Thang M."/>
            <person name="Chan C."/>
        </authorList>
    </citation>
    <scope>NUCLEOTIDE SEQUENCE</scope>
</reference>
<dbReference type="AlphaFoldDB" id="A0A813ALH4"/>
<sequence length="155" mass="17471">MKGKGKVQDFSTAGAEHLKREEIQLKKKDIFPESPKFKDAVEGGIHKLSKEVRADASSQYSREVDRLFLAWLPEEGRNFMEAAEGLGSSQKAEVAWLKRRGYGYDEVEVDISQWIGEQANEVQGEADAAFTMEEVGWDAWAKQWLVSQPSVCPYA</sequence>
<name>A0A813ALH4_9DINO</name>
<accession>A0A813ALH4</accession>
<organism evidence="1 2">
    <name type="scientific">Symbiodinium necroappetens</name>
    <dbReference type="NCBI Taxonomy" id="1628268"/>
    <lineage>
        <taxon>Eukaryota</taxon>
        <taxon>Sar</taxon>
        <taxon>Alveolata</taxon>
        <taxon>Dinophyceae</taxon>
        <taxon>Suessiales</taxon>
        <taxon>Symbiodiniaceae</taxon>
        <taxon>Symbiodinium</taxon>
    </lineage>
</organism>
<keyword evidence="2" id="KW-1185">Reference proteome</keyword>
<comment type="caution">
    <text evidence="1">The sequence shown here is derived from an EMBL/GenBank/DDBJ whole genome shotgun (WGS) entry which is preliminary data.</text>
</comment>
<evidence type="ECO:0000313" key="1">
    <source>
        <dbReference type="EMBL" id="CAE7873356.1"/>
    </source>
</evidence>